<name>A0A7X3SQ19_9HYPH</name>
<reference evidence="2 3" key="2">
    <citation type="submission" date="2020-01" db="EMBL/GenBank/DDBJ databases">
        <title>Microvirga sp. nov., an arsenate reduction bacterium isolated from Tibet hotspring sediments.</title>
        <authorList>
            <person name="Xian W.-D."/>
            <person name="Li W.-J."/>
        </authorList>
    </citation>
    <scope>NUCLEOTIDE SEQUENCE [LARGE SCALE GENOMIC DNA]</scope>
    <source>
        <strain evidence="2 3">KCTC 23863</strain>
    </source>
</reference>
<dbReference type="SUPFAM" id="SSF88713">
    <property type="entry name" value="Glycoside hydrolase/deacetylase"/>
    <property type="match status" value="1"/>
</dbReference>
<dbReference type="OrthoDB" id="503443at2"/>
<dbReference type="InterPro" id="IPR049591">
    <property type="entry name" value="CE4_u4-like"/>
</dbReference>
<dbReference type="InterPro" id="IPR011330">
    <property type="entry name" value="Glyco_hydro/deAcase_b/a-brl"/>
</dbReference>
<evidence type="ECO:0000313" key="2">
    <source>
        <dbReference type="EMBL" id="MXQ12860.1"/>
    </source>
</evidence>
<sequence>MRVLIVVTHLLGAGHLTRAAALARAFSQAGHATTLVSGGSPARPAGLDGVAFVQLPPVRILGTDFTTLLDEDGAPVDNFRLAERRILLLDTLRTFRPDIVITELFPFGRRVLAGEFMTFLKDARSLDPGPRILCSIRDILAPPSKPERIEETHARILENYEAVLVHGDPRIVPLEATWPVDERIRPLIRYTGYVDENPEPLEQGDRKGILVSGGSSAASLPLYRAAIAAAQEIADRPWRILIGRGVTDADFTALRHGAPSHVTIERARPDFRNLLAHAELSVSQAGYNTVVDLLRSHAKAVLVPFEAGQETEQRLRAERLKALGLAEIVPEADLSPQRLAEAVRHGLSRQQSLPPSIDLDGARESVAVAESLVPAHPALHRPVDWSPLDRALDRAGDRGGTVRFWWRDDDAVADTPQLDRLMALSRSARASVALAVIPRSLKPSLGERLRRDDAAFALVHGWSHANHAPAGEKKAEFGPHRSVDAMAAEAERALHVARDQFGHKLLPVFVPPWNRISPDLAQHLPRAGFTGLSAFNDRKEARSAEGLLQVNTHIDPIDWHGTRSLDDPKRIVARLAAAIDRRVIGEADREEPIGLLTHHLIHDDVIWTFCEKLMMHLAAREIPFLRPDDVFSRRNRITASA</sequence>
<reference evidence="2 3" key="1">
    <citation type="submission" date="2019-12" db="EMBL/GenBank/DDBJ databases">
        <authorList>
            <person name="Yuan C.-G."/>
        </authorList>
    </citation>
    <scope>NUCLEOTIDE SEQUENCE [LARGE SCALE GENOMIC DNA]</scope>
    <source>
        <strain evidence="2 3">KCTC 23863</strain>
    </source>
</reference>
<gene>
    <name evidence="2" type="ORF">GR328_15610</name>
</gene>
<dbReference type="GO" id="GO:0005975">
    <property type="term" value="P:carbohydrate metabolic process"/>
    <property type="evidence" value="ECO:0007669"/>
    <property type="project" value="InterPro"/>
</dbReference>
<dbReference type="Pfam" id="PF04101">
    <property type="entry name" value="Glyco_tran_28_C"/>
    <property type="match status" value="1"/>
</dbReference>
<dbReference type="InterPro" id="IPR007235">
    <property type="entry name" value="Glyco_trans_28_C"/>
</dbReference>
<dbReference type="AlphaFoldDB" id="A0A7X3SQ19"/>
<dbReference type="RefSeq" id="WP_160885448.1">
    <property type="nucleotide sequence ID" value="NZ_WURB01000011.1"/>
</dbReference>
<dbReference type="SUPFAM" id="SSF53756">
    <property type="entry name" value="UDP-Glycosyltransferase/glycogen phosphorylase"/>
    <property type="match status" value="1"/>
</dbReference>
<feature type="domain" description="Glycosyl transferase family 28 C-terminal" evidence="1">
    <location>
        <begin position="209"/>
        <end position="352"/>
    </location>
</feature>
<evidence type="ECO:0000259" key="1">
    <source>
        <dbReference type="Pfam" id="PF04101"/>
    </source>
</evidence>
<organism evidence="2 3">
    <name type="scientific">Microvirga makkahensis</name>
    <dbReference type="NCBI Taxonomy" id="1128670"/>
    <lineage>
        <taxon>Bacteria</taxon>
        <taxon>Pseudomonadati</taxon>
        <taxon>Pseudomonadota</taxon>
        <taxon>Alphaproteobacteria</taxon>
        <taxon>Hyphomicrobiales</taxon>
        <taxon>Methylobacteriaceae</taxon>
        <taxon>Microvirga</taxon>
    </lineage>
</organism>
<keyword evidence="2" id="KW-0808">Transferase</keyword>
<dbReference type="PANTHER" id="PTHR21015">
    <property type="entry name" value="UDP-N-ACETYLGLUCOSAMINE--N-ACETYLMURAMYL-(PENTAPEPTIDE) PYROPHOSPHORYL-UNDECAPRENOL N-ACETYLGLUCOSAMINE TRANSFERASE 1"/>
    <property type="match status" value="1"/>
</dbReference>
<dbReference type="PANTHER" id="PTHR21015:SF22">
    <property type="entry name" value="GLYCOSYLTRANSFERASE"/>
    <property type="match status" value="1"/>
</dbReference>
<comment type="caution">
    <text evidence="2">The sequence shown here is derived from an EMBL/GenBank/DDBJ whole genome shotgun (WGS) entry which is preliminary data.</text>
</comment>
<accession>A0A7X3SQ19</accession>
<evidence type="ECO:0000313" key="3">
    <source>
        <dbReference type="Proteomes" id="UP000436483"/>
    </source>
</evidence>
<proteinExistence type="predicted"/>
<dbReference type="CDD" id="cd10928">
    <property type="entry name" value="CE4_u4"/>
    <property type="match status" value="1"/>
</dbReference>
<dbReference type="Gene3D" id="3.20.20.370">
    <property type="entry name" value="Glycoside hydrolase/deacetylase"/>
    <property type="match status" value="1"/>
</dbReference>
<keyword evidence="3" id="KW-1185">Reference proteome</keyword>
<protein>
    <submittedName>
        <fullName evidence="2">Glycosyl transferase family 28</fullName>
    </submittedName>
</protein>
<dbReference type="Gene3D" id="3.40.50.2000">
    <property type="entry name" value="Glycogen Phosphorylase B"/>
    <property type="match status" value="2"/>
</dbReference>
<dbReference type="Proteomes" id="UP000436483">
    <property type="component" value="Unassembled WGS sequence"/>
</dbReference>
<dbReference type="GO" id="GO:0016758">
    <property type="term" value="F:hexosyltransferase activity"/>
    <property type="evidence" value="ECO:0007669"/>
    <property type="project" value="InterPro"/>
</dbReference>
<dbReference type="EMBL" id="WURB01000011">
    <property type="protein sequence ID" value="MXQ12860.1"/>
    <property type="molecule type" value="Genomic_DNA"/>
</dbReference>